<evidence type="ECO:0000256" key="2">
    <source>
        <dbReference type="ARBA" id="ARBA00023012"/>
    </source>
</evidence>
<dbReference type="Proteomes" id="UP000600247">
    <property type="component" value="Unassembled WGS sequence"/>
</dbReference>
<dbReference type="SUPFAM" id="SSF52172">
    <property type="entry name" value="CheY-like"/>
    <property type="match status" value="1"/>
</dbReference>
<dbReference type="InterPro" id="IPR011990">
    <property type="entry name" value="TPR-like_helical_dom_sf"/>
</dbReference>
<keyword evidence="4" id="KW-0238">DNA-binding</keyword>
<keyword evidence="5" id="KW-0804">Transcription</keyword>
<name>A0A917GZY3_9BACL</name>
<dbReference type="GO" id="GO:0006355">
    <property type="term" value="P:regulation of DNA-templated transcription"/>
    <property type="evidence" value="ECO:0007669"/>
    <property type="project" value="InterPro"/>
</dbReference>
<dbReference type="AlphaFoldDB" id="A0A917GZY3"/>
<dbReference type="Pfam" id="PF00072">
    <property type="entry name" value="Response_reg"/>
    <property type="match status" value="1"/>
</dbReference>
<dbReference type="InterPro" id="IPR001789">
    <property type="entry name" value="Sig_transdc_resp-reg_receiver"/>
</dbReference>
<dbReference type="RefSeq" id="WP_188888393.1">
    <property type="nucleotide sequence ID" value="NZ_BMHY01000002.1"/>
</dbReference>
<evidence type="ECO:0000256" key="4">
    <source>
        <dbReference type="ARBA" id="ARBA00023125"/>
    </source>
</evidence>
<keyword evidence="9" id="KW-1185">Reference proteome</keyword>
<dbReference type="GO" id="GO:0003677">
    <property type="term" value="F:DNA binding"/>
    <property type="evidence" value="ECO:0007669"/>
    <property type="project" value="UniProtKB-KW"/>
</dbReference>
<feature type="modified residue" description="4-aspartylphosphate" evidence="6">
    <location>
        <position position="53"/>
    </location>
</feature>
<organism evidence="8 9">
    <name type="scientific">Paenibacillus radicis</name>
    <name type="common">ex Gao et al. 2016</name>
    <dbReference type="NCBI Taxonomy" id="1737354"/>
    <lineage>
        <taxon>Bacteria</taxon>
        <taxon>Bacillati</taxon>
        <taxon>Bacillota</taxon>
        <taxon>Bacilli</taxon>
        <taxon>Bacillales</taxon>
        <taxon>Paenibacillaceae</taxon>
        <taxon>Paenibacillus</taxon>
    </lineage>
</organism>
<reference evidence="8 9" key="1">
    <citation type="journal article" date="2014" name="Int. J. Syst. Evol. Microbiol.">
        <title>Complete genome sequence of Corynebacterium casei LMG S-19264T (=DSM 44701T), isolated from a smear-ripened cheese.</title>
        <authorList>
            <consortium name="US DOE Joint Genome Institute (JGI-PGF)"/>
            <person name="Walter F."/>
            <person name="Albersmeier A."/>
            <person name="Kalinowski J."/>
            <person name="Ruckert C."/>
        </authorList>
    </citation>
    <scope>NUCLEOTIDE SEQUENCE [LARGE SCALE GENOMIC DNA]</scope>
    <source>
        <strain evidence="8 9">CGMCC 1.15286</strain>
    </source>
</reference>
<dbReference type="Gene3D" id="1.10.10.10">
    <property type="entry name" value="Winged helix-like DNA-binding domain superfamily/Winged helix DNA-binding domain"/>
    <property type="match status" value="1"/>
</dbReference>
<dbReference type="Gene3D" id="1.25.40.10">
    <property type="entry name" value="Tetratricopeptide repeat domain"/>
    <property type="match status" value="1"/>
</dbReference>
<dbReference type="Pfam" id="PF00486">
    <property type="entry name" value="Trans_reg_C"/>
    <property type="match status" value="1"/>
</dbReference>
<evidence type="ECO:0000313" key="9">
    <source>
        <dbReference type="Proteomes" id="UP000600247"/>
    </source>
</evidence>
<keyword evidence="6" id="KW-0597">Phosphoprotein</keyword>
<dbReference type="InterPro" id="IPR011006">
    <property type="entry name" value="CheY-like_superfamily"/>
</dbReference>
<dbReference type="EMBL" id="BMHY01000002">
    <property type="protein sequence ID" value="GGG63063.1"/>
    <property type="molecule type" value="Genomic_DNA"/>
</dbReference>
<dbReference type="InterPro" id="IPR036388">
    <property type="entry name" value="WH-like_DNA-bd_sf"/>
</dbReference>
<dbReference type="PANTHER" id="PTHR35807">
    <property type="entry name" value="TRANSCRIPTIONAL REGULATOR REDD-RELATED"/>
    <property type="match status" value="1"/>
</dbReference>
<evidence type="ECO:0000259" key="7">
    <source>
        <dbReference type="PROSITE" id="PS50110"/>
    </source>
</evidence>
<evidence type="ECO:0000256" key="3">
    <source>
        <dbReference type="ARBA" id="ARBA00023015"/>
    </source>
</evidence>
<evidence type="ECO:0000256" key="6">
    <source>
        <dbReference type="PROSITE-ProRule" id="PRU00169"/>
    </source>
</evidence>
<dbReference type="InterPro" id="IPR051677">
    <property type="entry name" value="AfsR-DnrI-RedD_regulator"/>
</dbReference>
<dbReference type="InterPro" id="IPR016032">
    <property type="entry name" value="Sig_transdc_resp-reg_C-effctor"/>
</dbReference>
<dbReference type="Pfam" id="PF03704">
    <property type="entry name" value="BTAD"/>
    <property type="match status" value="1"/>
</dbReference>
<dbReference type="SUPFAM" id="SSF46894">
    <property type="entry name" value="C-terminal effector domain of the bipartite response regulators"/>
    <property type="match status" value="1"/>
</dbReference>
<gene>
    <name evidence="8" type="ORF">GCM10010918_16160</name>
</gene>
<keyword evidence="3" id="KW-0805">Transcription regulation</keyword>
<dbReference type="GO" id="GO:0000160">
    <property type="term" value="P:phosphorelay signal transduction system"/>
    <property type="evidence" value="ECO:0007669"/>
    <property type="project" value="UniProtKB-KW"/>
</dbReference>
<sequence>MKALLIDDEKAALIQMERLIKDDGRIEVTGAFTTVRESLEHLSTSKTDFVFLDIGMPEMSGLTAAEYILQLDPDIRIIYVTAFSEYAIDAFELNALDYLLKPVSSARFTKTVNRMIELSNYRKQPPEPAARIENEPAIVCFRRLELRGNKTPSAKLKWRTSKAQELFAYLLHLKEQWISKEQLLDCLWPDYPPDKGMTHLHTSIYQIRKLLREWSEEAVIDFSQDCYRLSFTGEGAFTDVELFEKALMETSAPVGDSASLAAAHPHYDSMLRLYTGHYLEEHDYWWAKPRQEQLRRQYMELVLAIARQETSAGRETHAINRLMAAQQRDPYSEEICRHLLEACARLNDMEAVQRHYRSFTTLLNKELGTEPDRETTALYQNLIQN</sequence>
<comment type="caution">
    <text evidence="8">The sequence shown here is derived from an EMBL/GenBank/DDBJ whole genome shotgun (WGS) entry which is preliminary data.</text>
</comment>
<dbReference type="Gene3D" id="3.40.50.2300">
    <property type="match status" value="1"/>
</dbReference>
<evidence type="ECO:0000313" key="8">
    <source>
        <dbReference type="EMBL" id="GGG63063.1"/>
    </source>
</evidence>
<keyword evidence="2" id="KW-0902">Two-component regulatory system</keyword>
<accession>A0A917GZY3</accession>
<dbReference type="SUPFAM" id="SSF48452">
    <property type="entry name" value="TPR-like"/>
    <property type="match status" value="1"/>
</dbReference>
<proteinExistence type="inferred from homology"/>
<dbReference type="SMART" id="SM01043">
    <property type="entry name" value="BTAD"/>
    <property type="match status" value="1"/>
</dbReference>
<feature type="domain" description="Response regulatory" evidence="7">
    <location>
        <begin position="2"/>
        <end position="116"/>
    </location>
</feature>
<evidence type="ECO:0000256" key="5">
    <source>
        <dbReference type="ARBA" id="ARBA00023163"/>
    </source>
</evidence>
<dbReference type="InterPro" id="IPR001867">
    <property type="entry name" value="OmpR/PhoB-type_DNA-bd"/>
</dbReference>
<dbReference type="InterPro" id="IPR005158">
    <property type="entry name" value="BTAD"/>
</dbReference>
<comment type="similarity">
    <text evidence="1">Belongs to the AfsR/DnrI/RedD regulatory family.</text>
</comment>
<evidence type="ECO:0000256" key="1">
    <source>
        <dbReference type="ARBA" id="ARBA00005820"/>
    </source>
</evidence>
<dbReference type="PROSITE" id="PS50110">
    <property type="entry name" value="RESPONSE_REGULATORY"/>
    <property type="match status" value="1"/>
</dbReference>
<protein>
    <recommendedName>
        <fullName evidence="7">Response regulatory domain-containing protein</fullName>
    </recommendedName>
</protein>
<dbReference type="SMART" id="SM00448">
    <property type="entry name" value="REC"/>
    <property type="match status" value="1"/>
</dbReference>